<dbReference type="InterPro" id="IPR027271">
    <property type="entry name" value="Acetolactate_synth/TF_NikR_C"/>
</dbReference>
<name>A0LGI8_SYNFM</name>
<accession>A0LGI8</accession>
<proteinExistence type="predicted"/>
<dbReference type="SUPFAM" id="SSF55021">
    <property type="entry name" value="ACT-like"/>
    <property type="match status" value="1"/>
</dbReference>
<dbReference type="RefSeq" id="WP_011697713.1">
    <property type="nucleotide sequence ID" value="NC_008554.1"/>
</dbReference>
<dbReference type="NCBIfam" id="TIGR03959">
    <property type="entry name" value="hyd_TM1266"/>
    <property type="match status" value="1"/>
</dbReference>
<evidence type="ECO:0000313" key="1">
    <source>
        <dbReference type="EMBL" id="ABK16540.1"/>
    </source>
</evidence>
<dbReference type="STRING" id="335543.Sfum_0843"/>
<dbReference type="OrthoDB" id="9796135at2"/>
<evidence type="ECO:0000313" key="2">
    <source>
        <dbReference type="Proteomes" id="UP000001784"/>
    </source>
</evidence>
<gene>
    <name evidence="1" type="ordered locus">Sfum_0843</name>
</gene>
<protein>
    <recommendedName>
        <fullName evidence="3">Transcriptional regulator, CopG family</fullName>
    </recommendedName>
</protein>
<dbReference type="InParanoid" id="A0LGI8"/>
<sequence length="82" mass="8897">MPVERIGAVGILVERDESAHEINRILSEHRGIVVGRIGVPYRRRNVAVIALIIDGSTDEIGAMTGKLGRLPGVRVKTSLLTK</sequence>
<dbReference type="HOGENOM" id="CLU_170247_0_1_7"/>
<keyword evidence="2" id="KW-1185">Reference proteome</keyword>
<dbReference type="InterPro" id="IPR045865">
    <property type="entry name" value="ACT-like_dom_sf"/>
</dbReference>
<reference evidence="1 2" key="1">
    <citation type="submission" date="2006-10" db="EMBL/GenBank/DDBJ databases">
        <title>Complete sequence of Syntrophobacter fumaroxidans MPOB.</title>
        <authorList>
            <consortium name="US DOE Joint Genome Institute"/>
            <person name="Copeland A."/>
            <person name="Lucas S."/>
            <person name="Lapidus A."/>
            <person name="Barry K."/>
            <person name="Detter J.C."/>
            <person name="Glavina del Rio T."/>
            <person name="Hammon N."/>
            <person name="Israni S."/>
            <person name="Pitluck S."/>
            <person name="Goltsman E.G."/>
            <person name="Martinez M."/>
            <person name="Schmutz J."/>
            <person name="Larimer F."/>
            <person name="Land M."/>
            <person name="Hauser L."/>
            <person name="Kyrpides N."/>
            <person name="Kim E."/>
            <person name="Boone D.R."/>
            <person name="Brockman F."/>
            <person name="Culley D."/>
            <person name="Ferry J."/>
            <person name="Gunsalus R."/>
            <person name="McInerney M.J."/>
            <person name="Morrison M."/>
            <person name="Plugge C."/>
            <person name="Rohlin L."/>
            <person name="Scholten J."/>
            <person name="Sieber J."/>
            <person name="Stams A.J.M."/>
            <person name="Worm P."/>
            <person name="Henstra A.M."/>
            <person name="Richardson P."/>
        </authorList>
    </citation>
    <scope>NUCLEOTIDE SEQUENCE [LARGE SCALE GENOMIC DNA]</scope>
    <source>
        <strain evidence="2">DSM 10017 / MPOB</strain>
    </source>
</reference>
<evidence type="ECO:0008006" key="3">
    <source>
        <dbReference type="Google" id="ProtNLM"/>
    </source>
</evidence>
<dbReference type="Pfam" id="PF21699">
    <property type="entry name" value="TM1266-like"/>
    <property type="match status" value="1"/>
</dbReference>
<dbReference type="AlphaFoldDB" id="A0LGI8"/>
<dbReference type="Proteomes" id="UP000001784">
    <property type="component" value="Chromosome"/>
</dbReference>
<dbReference type="KEGG" id="sfu:Sfum_0843"/>
<dbReference type="InterPro" id="IPR023860">
    <property type="entry name" value="FeFe-hyd_TM1266"/>
</dbReference>
<dbReference type="Gene3D" id="3.30.70.1150">
    <property type="entry name" value="ACT-like. Chain A, domain 2"/>
    <property type="match status" value="1"/>
</dbReference>
<organism evidence="1 2">
    <name type="scientific">Syntrophobacter fumaroxidans (strain DSM 10017 / MPOB)</name>
    <dbReference type="NCBI Taxonomy" id="335543"/>
    <lineage>
        <taxon>Bacteria</taxon>
        <taxon>Pseudomonadati</taxon>
        <taxon>Thermodesulfobacteriota</taxon>
        <taxon>Syntrophobacteria</taxon>
        <taxon>Syntrophobacterales</taxon>
        <taxon>Syntrophobacteraceae</taxon>
        <taxon>Syntrophobacter</taxon>
    </lineage>
</organism>
<dbReference type="EMBL" id="CP000478">
    <property type="protein sequence ID" value="ABK16540.1"/>
    <property type="molecule type" value="Genomic_DNA"/>
</dbReference>
<dbReference type="eggNOG" id="COG0864">
    <property type="taxonomic scope" value="Bacteria"/>
</dbReference>